<dbReference type="Proteomes" id="UP001066276">
    <property type="component" value="Chromosome 6"/>
</dbReference>
<evidence type="ECO:0000313" key="1">
    <source>
        <dbReference type="EMBL" id="KAJ1141768.1"/>
    </source>
</evidence>
<accession>A0AAV7QTK8</accession>
<gene>
    <name evidence="1" type="ORF">NDU88_008096</name>
</gene>
<organism evidence="1 2">
    <name type="scientific">Pleurodeles waltl</name>
    <name type="common">Iberian ribbed newt</name>
    <dbReference type="NCBI Taxonomy" id="8319"/>
    <lineage>
        <taxon>Eukaryota</taxon>
        <taxon>Metazoa</taxon>
        <taxon>Chordata</taxon>
        <taxon>Craniata</taxon>
        <taxon>Vertebrata</taxon>
        <taxon>Euteleostomi</taxon>
        <taxon>Amphibia</taxon>
        <taxon>Batrachia</taxon>
        <taxon>Caudata</taxon>
        <taxon>Salamandroidea</taxon>
        <taxon>Salamandridae</taxon>
        <taxon>Pleurodelinae</taxon>
        <taxon>Pleurodeles</taxon>
    </lineage>
</organism>
<name>A0AAV7QTK8_PLEWA</name>
<dbReference type="AlphaFoldDB" id="A0AAV7QTK8"/>
<dbReference type="EMBL" id="JANPWB010000010">
    <property type="protein sequence ID" value="KAJ1141768.1"/>
    <property type="molecule type" value="Genomic_DNA"/>
</dbReference>
<reference evidence="1" key="1">
    <citation type="journal article" date="2022" name="bioRxiv">
        <title>Sequencing and chromosome-scale assembly of the giantPleurodeles waltlgenome.</title>
        <authorList>
            <person name="Brown T."/>
            <person name="Elewa A."/>
            <person name="Iarovenko S."/>
            <person name="Subramanian E."/>
            <person name="Araus A.J."/>
            <person name="Petzold A."/>
            <person name="Susuki M."/>
            <person name="Suzuki K.-i.T."/>
            <person name="Hayashi T."/>
            <person name="Toyoda A."/>
            <person name="Oliveira C."/>
            <person name="Osipova E."/>
            <person name="Leigh N.D."/>
            <person name="Simon A."/>
            <person name="Yun M.H."/>
        </authorList>
    </citation>
    <scope>NUCLEOTIDE SEQUENCE</scope>
    <source>
        <strain evidence="1">20211129_DDA</strain>
        <tissue evidence="1">Liver</tissue>
    </source>
</reference>
<keyword evidence="2" id="KW-1185">Reference proteome</keyword>
<sequence length="123" mass="14193">MRECPNGQAAGPGEVDQHFSNLEDFVKSTNLSNNRLEKKLAVTGVECDDLETRSVLNNIMSILQPWPVQNGFTIMCDTQIISNHELIGYLAYERINLHLLWRDVAFFNDLWITIHYKQPPQDF</sequence>
<protein>
    <submittedName>
        <fullName evidence="1">Uncharacterized protein</fullName>
    </submittedName>
</protein>
<proteinExistence type="predicted"/>
<evidence type="ECO:0000313" key="2">
    <source>
        <dbReference type="Proteomes" id="UP001066276"/>
    </source>
</evidence>
<comment type="caution">
    <text evidence="1">The sequence shown here is derived from an EMBL/GenBank/DDBJ whole genome shotgun (WGS) entry which is preliminary data.</text>
</comment>